<evidence type="ECO:0000313" key="1">
    <source>
        <dbReference type="EMBL" id="MBC5732616.1"/>
    </source>
</evidence>
<evidence type="ECO:0000313" key="2">
    <source>
        <dbReference type="Proteomes" id="UP000661435"/>
    </source>
</evidence>
<organism evidence="1 2">
    <name type="scientific">Lawsonibacter hominis</name>
    <dbReference type="NCBI Taxonomy" id="2763053"/>
    <lineage>
        <taxon>Bacteria</taxon>
        <taxon>Bacillati</taxon>
        <taxon>Bacillota</taxon>
        <taxon>Clostridia</taxon>
        <taxon>Eubacteriales</taxon>
        <taxon>Oscillospiraceae</taxon>
        <taxon>Lawsonibacter</taxon>
    </lineage>
</organism>
<dbReference type="Gene3D" id="3.40.109.40">
    <property type="match status" value="1"/>
</dbReference>
<accession>A0A8J6J4S7</accession>
<dbReference type="Proteomes" id="UP000661435">
    <property type="component" value="Unassembled WGS sequence"/>
</dbReference>
<sequence length="218" mass="23320">MLNVEEALRYLGVRGPVPDGLRGQAEDVAAQLTARITPRFVYRVFPLLREGERLSLSGTGIVLPGRTAGTLLAQCDQAVLLACTLGSGFDAMLRAEQARDMARAVLLDACGSAWVESGCDAAEAQLQRRLPGRYRTDRFSPGYGDLPLQVQPQVCAALDAGRRLGLSVTESLLLNPAKSVTAVIGLSDTPQRARIRGCAYCSMRESCTLRKGGNHCGS</sequence>
<name>A0A8J6J4S7_9FIRM</name>
<reference evidence="1" key="1">
    <citation type="submission" date="2020-08" db="EMBL/GenBank/DDBJ databases">
        <title>Genome public.</title>
        <authorList>
            <person name="Liu C."/>
            <person name="Sun Q."/>
        </authorList>
    </citation>
    <scope>NUCLEOTIDE SEQUENCE</scope>
    <source>
        <strain evidence="1">NSJ-51</strain>
    </source>
</reference>
<proteinExistence type="predicted"/>
<dbReference type="SUPFAM" id="SSF56507">
    <property type="entry name" value="Methionine synthase activation domain-like"/>
    <property type="match status" value="1"/>
</dbReference>
<dbReference type="AlphaFoldDB" id="A0A8J6J4S7"/>
<comment type="caution">
    <text evidence="1">The sequence shown here is derived from an EMBL/GenBank/DDBJ whole genome shotgun (WGS) entry which is preliminary data.</text>
</comment>
<dbReference type="GO" id="GO:0008705">
    <property type="term" value="F:methionine synthase activity"/>
    <property type="evidence" value="ECO:0007669"/>
    <property type="project" value="InterPro"/>
</dbReference>
<dbReference type="RefSeq" id="WP_186906507.1">
    <property type="nucleotide sequence ID" value="NZ_JACOPP010000002.1"/>
</dbReference>
<dbReference type="EMBL" id="JACOPP010000002">
    <property type="protein sequence ID" value="MBC5732616.1"/>
    <property type="molecule type" value="Genomic_DNA"/>
</dbReference>
<protein>
    <submittedName>
        <fullName evidence="1">Methionine synthase</fullName>
    </submittedName>
</protein>
<keyword evidence="2" id="KW-1185">Reference proteome</keyword>
<dbReference type="InterPro" id="IPR037010">
    <property type="entry name" value="VitB12-dep_Met_synth_activ_sf"/>
</dbReference>
<gene>
    <name evidence="1" type="ORF">H8S57_02595</name>
</gene>